<evidence type="ECO:0000256" key="1">
    <source>
        <dbReference type="SAM" id="MobiDB-lite"/>
    </source>
</evidence>
<proteinExistence type="predicted"/>
<dbReference type="OrthoDB" id="10053045at2759"/>
<feature type="region of interest" description="Disordered" evidence="1">
    <location>
        <begin position="209"/>
        <end position="232"/>
    </location>
</feature>
<evidence type="ECO:0000313" key="4">
    <source>
        <dbReference type="Proteomes" id="UP000276133"/>
    </source>
</evidence>
<feature type="domain" description="Reverse transcriptase" evidence="2">
    <location>
        <begin position="4"/>
        <end position="191"/>
    </location>
</feature>
<gene>
    <name evidence="3" type="ORF">BpHYR1_015374</name>
</gene>
<accession>A0A3M7PEP4</accession>
<dbReference type="InterPro" id="IPR043502">
    <property type="entry name" value="DNA/RNA_pol_sf"/>
</dbReference>
<dbReference type="Pfam" id="PF00078">
    <property type="entry name" value="RVT_1"/>
    <property type="match status" value="1"/>
</dbReference>
<dbReference type="Gene3D" id="3.30.70.270">
    <property type="match status" value="1"/>
</dbReference>
<organism evidence="3 4">
    <name type="scientific">Brachionus plicatilis</name>
    <name type="common">Marine rotifer</name>
    <name type="synonym">Brachionus muelleri</name>
    <dbReference type="NCBI Taxonomy" id="10195"/>
    <lineage>
        <taxon>Eukaryota</taxon>
        <taxon>Metazoa</taxon>
        <taxon>Spiralia</taxon>
        <taxon>Gnathifera</taxon>
        <taxon>Rotifera</taxon>
        <taxon>Eurotatoria</taxon>
        <taxon>Monogononta</taxon>
        <taxon>Pseudotrocha</taxon>
        <taxon>Ploima</taxon>
        <taxon>Brachionidae</taxon>
        <taxon>Brachionus</taxon>
    </lineage>
</organism>
<dbReference type="SUPFAM" id="SSF56672">
    <property type="entry name" value="DNA/RNA polymerases"/>
    <property type="match status" value="1"/>
</dbReference>
<sequence>MIKDDVLEPATGPMPWVSPLLAFPKPGPNGKTVSEASQIRLVADSTLSNTAIIREHRVTMTPEELTVEANGSDLYSVVDLTEGYSQIELDEESRQITVVSSHLGPLRYKRLTMGICSAAEIFQKALEKALAGLKGVRNLWDDIFVHGREDDGSHDENLKNLLERLEEKGLTLSTKKAQIRQPEVKFFGLIFSKRGIKVSHDFQQSFNNCAPDSKPHPQGSPLSVGRGGTKVS</sequence>
<evidence type="ECO:0000313" key="3">
    <source>
        <dbReference type="EMBL" id="RMZ97581.1"/>
    </source>
</evidence>
<dbReference type="PANTHER" id="PTHR37984:SF11">
    <property type="entry name" value="INTEGRASE CATALYTIC DOMAIN-CONTAINING PROTEIN"/>
    <property type="match status" value="1"/>
</dbReference>
<dbReference type="PANTHER" id="PTHR37984">
    <property type="entry name" value="PROTEIN CBG26694"/>
    <property type="match status" value="1"/>
</dbReference>
<dbReference type="Proteomes" id="UP000276133">
    <property type="component" value="Unassembled WGS sequence"/>
</dbReference>
<dbReference type="InterPro" id="IPR043128">
    <property type="entry name" value="Rev_trsase/Diguanyl_cyclase"/>
</dbReference>
<dbReference type="PROSITE" id="PS50878">
    <property type="entry name" value="RT_POL"/>
    <property type="match status" value="1"/>
</dbReference>
<comment type="caution">
    <text evidence="3">The sequence shown here is derived from an EMBL/GenBank/DDBJ whole genome shotgun (WGS) entry which is preliminary data.</text>
</comment>
<dbReference type="STRING" id="10195.A0A3M7PEP4"/>
<dbReference type="InterPro" id="IPR050951">
    <property type="entry name" value="Retrovirus_Pol_polyprotein"/>
</dbReference>
<protein>
    <submittedName>
        <fullName evidence="3">Retrovirus-related Pol poly from transposon</fullName>
    </submittedName>
</protein>
<evidence type="ECO:0000259" key="2">
    <source>
        <dbReference type="PROSITE" id="PS50878"/>
    </source>
</evidence>
<dbReference type="AlphaFoldDB" id="A0A3M7PEP4"/>
<dbReference type="Gene3D" id="3.10.10.10">
    <property type="entry name" value="HIV Type 1 Reverse Transcriptase, subunit A, domain 1"/>
    <property type="match status" value="1"/>
</dbReference>
<keyword evidence="4" id="KW-1185">Reference proteome</keyword>
<dbReference type="EMBL" id="REGN01011324">
    <property type="protein sequence ID" value="RMZ97581.1"/>
    <property type="molecule type" value="Genomic_DNA"/>
</dbReference>
<reference evidence="3 4" key="1">
    <citation type="journal article" date="2018" name="Sci. Rep.">
        <title>Genomic signatures of local adaptation to the degree of environmental predictability in rotifers.</title>
        <authorList>
            <person name="Franch-Gras L."/>
            <person name="Hahn C."/>
            <person name="Garcia-Roger E.M."/>
            <person name="Carmona M.J."/>
            <person name="Serra M."/>
            <person name="Gomez A."/>
        </authorList>
    </citation>
    <scope>NUCLEOTIDE SEQUENCE [LARGE SCALE GENOMIC DNA]</scope>
    <source>
        <strain evidence="3">HYR1</strain>
    </source>
</reference>
<dbReference type="InterPro" id="IPR000477">
    <property type="entry name" value="RT_dom"/>
</dbReference>
<name>A0A3M7PEP4_BRAPC</name>
<dbReference type="CDD" id="cd01647">
    <property type="entry name" value="RT_LTR"/>
    <property type="match status" value="1"/>
</dbReference>